<dbReference type="KEGG" id="mmir:HLA87_01210"/>
<evidence type="ECO:0000313" key="3">
    <source>
        <dbReference type="Proteomes" id="UP000500686"/>
    </source>
</evidence>
<feature type="domain" description="DHHA1" evidence="1">
    <location>
        <begin position="215"/>
        <end position="302"/>
    </location>
</feature>
<dbReference type="PANTHER" id="PTHR47618:SF1">
    <property type="entry name" value="BIFUNCTIONAL OLIGORIBONUCLEASE AND PAP PHOSPHATASE NRNA"/>
    <property type="match status" value="1"/>
</dbReference>
<sequence length="304" mass="34582">MKDKFKKFWEIINQHEYVTLCTHTNPDGDTIGSSVAFKEIIELNCKNIKEVKISGGDCPRNLNFLFEKELSLVDDEFFDKSLVVVVDTSAKKRIFDKRVITEESLKFDHHPCEEKWKFEIGGDYWPATGQLLAEMVMTLNLKLNQKALKGLAVAILTDTNNFAERNISSTTFDVMSYLLKQGLEYKEVLLQMQLNKEEKKLIFETISTAKTDGIVTYIISKETISNDIVRPLVNTFLDIADTEVSLCVLKNVEGKYRCSIRSRSYYDVNKIANYFGGGGHKNSSGFVINSLEQLSEVVAKINLK</sequence>
<dbReference type="SUPFAM" id="SSF64182">
    <property type="entry name" value="DHH phosphoesterases"/>
    <property type="match status" value="1"/>
</dbReference>
<reference evidence="2 3" key="1">
    <citation type="submission" date="2020-05" db="EMBL/GenBank/DDBJ databases">
        <title>Novel Mycoplasma species detected in Mirounga angustirostris (northern elephant seal) from the USA.</title>
        <authorList>
            <person name="Volokhov D.V."/>
        </authorList>
    </citation>
    <scope>NUCLEOTIDE SEQUENCE [LARGE SCALE GENOMIC DNA]</scope>
    <source>
        <strain evidence="2 3">Mirounga ES2806-GEN</strain>
    </source>
</reference>
<dbReference type="Proteomes" id="UP000500686">
    <property type="component" value="Chromosome"/>
</dbReference>
<dbReference type="GO" id="GO:0003676">
    <property type="term" value="F:nucleic acid binding"/>
    <property type="evidence" value="ECO:0007669"/>
    <property type="project" value="InterPro"/>
</dbReference>
<dbReference type="Gene3D" id="3.10.310.30">
    <property type="match status" value="1"/>
</dbReference>
<name>A0A6M4JFN0_9MOLU</name>
<proteinExistence type="predicted"/>
<evidence type="ECO:0000259" key="1">
    <source>
        <dbReference type="Pfam" id="PF02272"/>
    </source>
</evidence>
<dbReference type="Gene3D" id="3.90.1640.10">
    <property type="entry name" value="inorganic pyrophosphatase (n-terminal core)"/>
    <property type="match status" value="1"/>
</dbReference>
<organism evidence="2 3">
    <name type="scientific">Mycoplasma miroungigenitalium</name>
    <dbReference type="NCBI Taxonomy" id="754515"/>
    <lineage>
        <taxon>Bacteria</taxon>
        <taxon>Bacillati</taxon>
        <taxon>Mycoplasmatota</taxon>
        <taxon>Mollicutes</taxon>
        <taxon>Mycoplasmataceae</taxon>
        <taxon>Mycoplasma</taxon>
    </lineage>
</organism>
<dbReference type="InterPro" id="IPR051319">
    <property type="entry name" value="Oligoribo/pAp-PDE_c-di-AMP_PDE"/>
</dbReference>
<protein>
    <submittedName>
        <fullName evidence="2">Bifunctional oligoribonuclease/PAP phosphatase NrnA</fullName>
    </submittedName>
</protein>
<dbReference type="InterPro" id="IPR003156">
    <property type="entry name" value="DHHA1_dom"/>
</dbReference>
<dbReference type="AlphaFoldDB" id="A0A6M4JFN0"/>
<accession>A0A6M4JFN0</accession>
<dbReference type="Pfam" id="PF02272">
    <property type="entry name" value="DHHA1"/>
    <property type="match status" value="1"/>
</dbReference>
<keyword evidence="3" id="KW-1185">Reference proteome</keyword>
<dbReference type="PANTHER" id="PTHR47618">
    <property type="entry name" value="BIFUNCTIONAL OLIGORIBONUCLEASE AND PAP PHOSPHATASE NRNA"/>
    <property type="match status" value="1"/>
</dbReference>
<gene>
    <name evidence="2" type="ORF">HLA87_01210</name>
</gene>
<dbReference type="EMBL" id="CP053096">
    <property type="protein sequence ID" value="QJR43842.1"/>
    <property type="molecule type" value="Genomic_DNA"/>
</dbReference>
<dbReference type="InterPro" id="IPR038763">
    <property type="entry name" value="DHH_sf"/>
</dbReference>
<evidence type="ECO:0000313" key="2">
    <source>
        <dbReference type="EMBL" id="QJR43842.1"/>
    </source>
</evidence>